<evidence type="ECO:0000256" key="4">
    <source>
        <dbReference type="ARBA" id="ARBA00011738"/>
    </source>
</evidence>
<organism evidence="16 17">
    <name type="scientific">Tistrella mobilis</name>
    <dbReference type="NCBI Taxonomy" id="171437"/>
    <lineage>
        <taxon>Bacteria</taxon>
        <taxon>Pseudomonadati</taxon>
        <taxon>Pseudomonadota</taxon>
        <taxon>Alphaproteobacteria</taxon>
        <taxon>Geminicoccales</taxon>
        <taxon>Geminicoccaceae</taxon>
        <taxon>Tistrella</taxon>
    </lineage>
</organism>
<dbReference type="PROSITE" id="PS00906">
    <property type="entry name" value="UROD_1"/>
    <property type="match status" value="1"/>
</dbReference>
<dbReference type="GO" id="GO:0019353">
    <property type="term" value="P:protoporphyrinogen IX biosynthetic process from glutamate"/>
    <property type="evidence" value="ECO:0007669"/>
    <property type="project" value="TreeGrafter"/>
</dbReference>
<dbReference type="PROSITE" id="PS00907">
    <property type="entry name" value="UROD_2"/>
    <property type="match status" value="1"/>
</dbReference>
<evidence type="ECO:0000256" key="8">
    <source>
        <dbReference type="ARBA" id="ARBA00023239"/>
    </source>
</evidence>
<dbReference type="OMA" id="LWLMRQA"/>
<evidence type="ECO:0000256" key="12">
    <source>
        <dbReference type="RuleBase" id="RU004169"/>
    </source>
</evidence>
<keyword evidence="6 10" id="KW-0963">Cytoplasm</keyword>
<evidence type="ECO:0000313" key="15">
    <source>
        <dbReference type="EMBL" id="HAE47842.1"/>
    </source>
</evidence>
<proteinExistence type="inferred from homology"/>
<dbReference type="Gene3D" id="3.20.20.210">
    <property type="match status" value="1"/>
</dbReference>
<keyword evidence="9 10" id="KW-0627">Porphyrin biosynthesis</keyword>
<dbReference type="GO" id="GO:0005829">
    <property type="term" value="C:cytosol"/>
    <property type="evidence" value="ECO:0007669"/>
    <property type="project" value="UniProtKB-SubCell"/>
</dbReference>
<sequence length="350" mass="37976">MTETTKPLLAALKGGHPDRTPIWLMRQAGRYLPEYRELRARSKGFLDLCYSPDLATEVTLQPLRRFDLDAAILFSDILVVPHGLGQTVWFAEGEGPRLDPIRDAAGLAALDPERVTSFLAPVYETAARVKAALPEGRALIGFAGAPWTIATYMVEGGSSKDFLNTKRWAYGDPDGFQVLIDLIVDATVRHLEAQIAAGAEAVQIFDSWAGALDEDGFDRWTVTPIRSIASRIRAAHPDLPIIGFPNRAGTLYEHFVRNAGVDAVSVDPTWSVEAIATRLRPHVAVQGNLDPGRLVAGGPDLTRRVRKICDRLAPMGGFVFNLGHGVLPPTDPGHVAQVIAAVREADAARV</sequence>
<dbReference type="NCBIfam" id="TIGR01464">
    <property type="entry name" value="hemE"/>
    <property type="match status" value="1"/>
</dbReference>
<evidence type="ECO:0000256" key="5">
    <source>
        <dbReference type="ARBA" id="ARBA00012288"/>
    </source>
</evidence>
<dbReference type="GO" id="GO:0004853">
    <property type="term" value="F:uroporphyrinogen decarboxylase activity"/>
    <property type="evidence" value="ECO:0007669"/>
    <property type="project" value="UniProtKB-UniRule"/>
</dbReference>
<comment type="similarity">
    <text evidence="3 10 12">Belongs to the uroporphyrinogen decarboxylase family.</text>
</comment>
<dbReference type="InterPro" id="IPR038071">
    <property type="entry name" value="UROD/MetE-like_sf"/>
</dbReference>
<dbReference type="CDD" id="cd00717">
    <property type="entry name" value="URO-D"/>
    <property type="match status" value="1"/>
</dbReference>
<dbReference type="PANTHER" id="PTHR21091:SF169">
    <property type="entry name" value="UROPORPHYRINOGEN DECARBOXYLASE"/>
    <property type="match status" value="1"/>
</dbReference>
<evidence type="ECO:0000256" key="6">
    <source>
        <dbReference type="ARBA" id="ARBA00022490"/>
    </source>
</evidence>
<reference evidence="16 17" key="1">
    <citation type="submission" date="2015-12" db="EMBL/GenBank/DDBJ databases">
        <title>Genome sequence of Tistrella mobilis MCCC 1A02139.</title>
        <authorList>
            <person name="Lu L."/>
            <person name="Lai Q."/>
            <person name="Shao Z."/>
            <person name="Qian P."/>
        </authorList>
    </citation>
    <scope>NUCLEOTIDE SEQUENCE [LARGE SCALE GENOMIC DNA]</scope>
    <source>
        <strain evidence="16 17">MCCC 1A02139</strain>
    </source>
</reference>
<feature type="binding site" evidence="10">
    <location>
        <position position="76"/>
    </location>
    <ligand>
        <name>substrate</name>
    </ligand>
</feature>
<feature type="binding site" evidence="10">
    <location>
        <begin position="26"/>
        <end position="30"/>
    </location>
    <ligand>
        <name>substrate</name>
    </ligand>
</feature>
<dbReference type="OrthoDB" id="9806656at2"/>
<accession>A0A161Q1H7</accession>
<comment type="caution">
    <text evidence="10">Lacks conserved residue(s) required for the propagation of feature annotation.</text>
</comment>
<evidence type="ECO:0000256" key="1">
    <source>
        <dbReference type="ARBA" id="ARBA00004514"/>
    </source>
</evidence>
<dbReference type="HAMAP" id="MF_00218">
    <property type="entry name" value="URO_D"/>
    <property type="match status" value="1"/>
</dbReference>
<evidence type="ECO:0000256" key="9">
    <source>
        <dbReference type="ARBA" id="ARBA00023244"/>
    </source>
</evidence>
<evidence type="ECO:0000256" key="7">
    <source>
        <dbReference type="ARBA" id="ARBA00022793"/>
    </source>
</evidence>
<dbReference type="GeneID" id="97244191"/>
<evidence type="ECO:0000313" key="17">
    <source>
        <dbReference type="Proteomes" id="UP000075787"/>
    </source>
</evidence>
<dbReference type="Proteomes" id="UP000257706">
    <property type="component" value="Unassembled WGS sequence"/>
</dbReference>
<evidence type="ECO:0000259" key="13">
    <source>
        <dbReference type="PROSITE" id="PS00906"/>
    </source>
</evidence>
<feature type="site" description="Transition state stabilizer" evidence="10">
    <location>
        <position position="76"/>
    </location>
</feature>
<keyword evidence="8 10" id="KW-0456">Lyase</keyword>
<name>A0A161Q1H7_9PROT</name>
<feature type="domain" description="Uroporphyrinogen decarboxylase (URO-D)" evidence="14">
    <location>
        <begin position="140"/>
        <end position="156"/>
    </location>
</feature>
<dbReference type="Proteomes" id="UP000075787">
    <property type="component" value="Unassembled WGS sequence"/>
</dbReference>
<evidence type="ECO:0000256" key="11">
    <source>
        <dbReference type="RuleBase" id="RU000554"/>
    </source>
</evidence>
<evidence type="ECO:0000256" key="2">
    <source>
        <dbReference type="ARBA" id="ARBA00004804"/>
    </source>
</evidence>
<dbReference type="EMBL" id="DMAI01000159">
    <property type="protein sequence ID" value="HAE47842.1"/>
    <property type="molecule type" value="Genomic_DNA"/>
</dbReference>
<protein>
    <recommendedName>
        <fullName evidence="5 10">Uroporphyrinogen decarboxylase</fullName>
        <shortName evidence="10">UPD</shortName>
        <shortName evidence="10">URO-D</shortName>
        <ecNumber evidence="5 10">4.1.1.37</ecNumber>
    </recommendedName>
</protein>
<keyword evidence="7 10" id="KW-0210">Decarboxylase</keyword>
<evidence type="ECO:0000256" key="10">
    <source>
        <dbReference type="HAMAP-Rule" id="MF_00218"/>
    </source>
</evidence>
<dbReference type="SUPFAM" id="SSF51726">
    <property type="entry name" value="UROD/MetE-like"/>
    <property type="match status" value="1"/>
</dbReference>
<feature type="binding site" evidence="10">
    <location>
        <position position="152"/>
    </location>
    <ligand>
        <name>substrate</name>
    </ligand>
</feature>
<evidence type="ECO:0000256" key="3">
    <source>
        <dbReference type="ARBA" id="ARBA00009935"/>
    </source>
</evidence>
<evidence type="ECO:0000259" key="14">
    <source>
        <dbReference type="PROSITE" id="PS00907"/>
    </source>
</evidence>
<feature type="binding site" evidence="10">
    <location>
        <position position="207"/>
    </location>
    <ligand>
        <name>substrate</name>
    </ligand>
</feature>
<comment type="pathway">
    <text evidence="2 10 11">Porphyrin-containing compound metabolism; protoporphyrin-IX biosynthesis; coproporphyrinogen-III from 5-aminolevulinate: step 4/4.</text>
</comment>
<reference evidence="15 18" key="2">
    <citation type="journal article" date="2018" name="Nat. Biotechnol.">
        <title>A standardized bacterial taxonomy based on genome phylogeny substantially revises the tree of life.</title>
        <authorList>
            <person name="Parks D.H."/>
            <person name="Chuvochina M."/>
            <person name="Waite D.W."/>
            <person name="Rinke C."/>
            <person name="Skarshewski A."/>
            <person name="Chaumeil P.A."/>
            <person name="Hugenholtz P."/>
        </authorList>
    </citation>
    <scope>NUCLEOTIDE SEQUENCE [LARGE SCALE GENOMIC DNA]</scope>
    <source>
        <strain evidence="15">UBA8739</strain>
    </source>
</reference>
<evidence type="ECO:0000313" key="18">
    <source>
        <dbReference type="Proteomes" id="UP000257706"/>
    </source>
</evidence>
<dbReference type="UniPathway" id="UPA00251">
    <property type="reaction ID" value="UER00321"/>
</dbReference>
<dbReference type="PANTHER" id="PTHR21091">
    <property type="entry name" value="METHYLTETRAHYDROFOLATE:HOMOCYSTEINE METHYLTRANSFERASE RELATED"/>
    <property type="match status" value="1"/>
</dbReference>
<dbReference type="RefSeq" id="WP_014746920.1">
    <property type="nucleotide sequence ID" value="NZ_CP121013.1"/>
</dbReference>
<evidence type="ECO:0000313" key="16">
    <source>
        <dbReference type="EMBL" id="KYO51262.1"/>
    </source>
</evidence>
<comment type="subunit">
    <text evidence="4 10">Homodimer.</text>
</comment>
<feature type="binding site" evidence="10">
    <location>
        <position position="324"/>
    </location>
    <ligand>
        <name>substrate</name>
    </ligand>
</feature>
<dbReference type="InterPro" id="IPR000257">
    <property type="entry name" value="Uroporphyrinogen_deCOase"/>
</dbReference>
<dbReference type="InterPro" id="IPR006361">
    <property type="entry name" value="Uroporphyrinogen_deCO2ase_HemE"/>
</dbReference>
<feature type="domain" description="Uroporphyrinogen decarboxylase (URO-D)" evidence="13">
    <location>
        <begin position="21"/>
        <end position="30"/>
    </location>
</feature>
<dbReference type="EMBL" id="LPZR01000178">
    <property type="protein sequence ID" value="KYO51262.1"/>
    <property type="molecule type" value="Genomic_DNA"/>
</dbReference>
<comment type="catalytic activity">
    <reaction evidence="10 11">
        <text>uroporphyrinogen III + 4 H(+) = coproporphyrinogen III + 4 CO2</text>
        <dbReference type="Rhea" id="RHEA:19865"/>
        <dbReference type="ChEBI" id="CHEBI:15378"/>
        <dbReference type="ChEBI" id="CHEBI:16526"/>
        <dbReference type="ChEBI" id="CHEBI:57308"/>
        <dbReference type="ChEBI" id="CHEBI:57309"/>
        <dbReference type="EC" id="4.1.1.37"/>
    </reaction>
</comment>
<comment type="caution">
    <text evidence="16">The sequence shown here is derived from an EMBL/GenBank/DDBJ whole genome shotgun (WGS) entry which is preliminary data.</text>
</comment>
<dbReference type="EC" id="4.1.1.37" evidence="5 10"/>
<dbReference type="Pfam" id="PF01208">
    <property type="entry name" value="URO-D"/>
    <property type="match status" value="1"/>
</dbReference>
<comment type="function">
    <text evidence="10">Catalyzes the decarboxylation of four acetate groups of uroporphyrinogen-III to yield coproporphyrinogen-III.</text>
</comment>
<dbReference type="FunFam" id="3.20.20.210:FF:000008">
    <property type="entry name" value="Uroporphyrinogen decarboxylase"/>
    <property type="match status" value="1"/>
</dbReference>
<dbReference type="AlphaFoldDB" id="A0A161Q1H7"/>
<gene>
    <name evidence="10" type="primary">hemE</name>
    <name evidence="16" type="ORF">AUP44_09755</name>
    <name evidence="15" type="ORF">DCK97_10520</name>
</gene>
<comment type="subcellular location">
    <subcellularLocation>
        <location evidence="1">Cytoplasm</location>
        <location evidence="1">Cytosol</location>
    </subcellularLocation>
</comment>